<name>A0A173LM81_9ACTN</name>
<dbReference type="AlphaFoldDB" id="A0A173LM81"/>
<feature type="chain" id="PRO_5038807020" description="Secreted protein" evidence="1">
    <location>
        <begin position="29"/>
        <end position="204"/>
    </location>
</feature>
<protein>
    <recommendedName>
        <fullName evidence="4">Secreted protein</fullName>
    </recommendedName>
</protein>
<evidence type="ECO:0008006" key="4">
    <source>
        <dbReference type="Google" id="ProtNLM"/>
    </source>
</evidence>
<feature type="signal peptide" evidence="1">
    <location>
        <begin position="1"/>
        <end position="28"/>
    </location>
</feature>
<sequence length="204" mass="20110">MQPSTIARGAAAFSACALMVTIPATASAQPTGSIDPNSLEGAVNSAEMFPGSVAALAGGGLASAGSGDLGSAVAGGQCVGLDPSLGSVATSVDVQVVTKEGESGVADVSIEGGSWFTNTSGTFHWTNTTTDETGEVPFGPFGGDAPFAYFDVPTGVGTVTWRVEGSAEGFPLSVLFPLIIVGSVNPVPMSAAPYSTCEGQAEIA</sequence>
<keyword evidence="3" id="KW-1185">Reference proteome</keyword>
<reference evidence="2 3" key="1">
    <citation type="submission" date="2016-06" db="EMBL/GenBank/DDBJ databases">
        <title>Complete genome sequence of a saline-alkali tolerant type strain Dietzia timorensis ID05-A0528T.</title>
        <authorList>
            <person name="Wu X."/>
        </authorList>
    </citation>
    <scope>NUCLEOTIDE SEQUENCE [LARGE SCALE GENOMIC DNA]</scope>
    <source>
        <strain evidence="2 3">ID05-A0528</strain>
    </source>
</reference>
<dbReference type="EMBL" id="CP015961">
    <property type="protein sequence ID" value="ANI93385.1"/>
    <property type="molecule type" value="Genomic_DNA"/>
</dbReference>
<dbReference type="Proteomes" id="UP000186104">
    <property type="component" value="Chromosome"/>
</dbReference>
<proteinExistence type="predicted"/>
<organism evidence="2 3">
    <name type="scientific">Dietzia timorensis</name>
    <dbReference type="NCBI Taxonomy" id="499555"/>
    <lineage>
        <taxon>Bacteria</taxon>
        <taxon>Bacillati</taxon>
        <taxon>Actinomycetota</taxon>
        <taxon>Actinomycetes</taxon>
        <taxon>Mycobacteriales</taxon>
        <taxon>Dietziaceae</taxon>
        <taxon>Dietzia</taxon>
    </lineage>
</organism>
<keyword evidence="1" id="KW-0732">Signal</keyword>
<dbReference type="KEGG" id="dtm:BJL86_2625"/>
<evidence type="ECO:0000313" key="3">
    <source>
        <dbReference type="Proteomes" id="UP000186104"/>
    </source>
</evidence>
<evidence type="ECO:0000313" key="2">
    <source>
        <dbReference type="EMBL" id="ANI93385.1"/>
    </source>
</evidence>
<dbReference type="RefSeq" id="WP_067472403.1">
    <property type="nucleotide sequence ID" value="NZ_CP015961.1"/>
</dbReference>
<evidence type="ECO:0000256" key="1">
    <source>
        <dbReference type="SAM" id="SignalP"/>
    </source>
</evidence>
<gene>
    <name evidence="2" type="ORF">BJL86_2625</name>
</gene>
<accession>A0A173LM81</accession>